<dbReference type="InterPro" id="IPR051807">
    <property type="entry name" value="Sec-metab_biosynth-assoc"/>
</dbReference>
<evidence type="ECO:0000313" key="2">
    <source>
        <dbReference type="Proteomes" id="UP000000709"/>
    </source>
</evidence>
<dbReference type="GeneID" id="18870726"/>
<dbReference type="EMBL" id="GL996499">
    <property type="protein sequence ID" value="EGW35476.1"/>
    <property type="molecule type" value="Genomic_DNA"/>
</dbReference>
<dbReference type="SUPFAM" id="SSF54909">
    <property type="entry name" value="Dimeric alpha+beta barrel"/>
    <property type="match status" value="1"/>
</dbReference>
<proteinExistence type="predicted"/>
<dbReference type="eggNOG" id="ENOG502S4AZ">
    <property type="taxonomic scope" value="Eukaryota"/>
</dbReference>
<keyword evidence="2" id="KW-1185">Reference proteome</keyword>
<dbReference type="InParanoid" id="G3AH47"/>
<dbReference type="InterPro" id="IPR011008">
    <property type="entry name" value="Dimeric_a/b-barrel"/>
</dbReference>
<dbReference type="Gene3D" id="3.30.70.1060">
    <property type="entry name" value="Dimeric alpha+beta barrel"/>
    <property type="match status" value="1"/>
</dbReference>
<dbReference type="Proteomes" id="UP000000709">
    <property type="component" value="Unassembled WGS sequence"/>
</dbReference>
<evidence type="ECO:0008006" key="3">
    <source>
        <dbReference type="Google" id="ProtNLM"/>
    </source>
</evidence>
<sequence length="108" mass="12268">MYYAAVFDFPDIDRTKVRPQHFAELVPSVANPIVAGGAIYHDDAKTKFAGSWLQLDLTSKEEVIEFLRKDVYYREGVWDIDSAIIYPIGVAVRLPQKLEGTDDSLYKV</sequence>
<accession>G3AH47</accession>
<gene>
    <name evidence="1" type="ORF">SPAPADRAFT_146775</name>
</gene>
<name>G3AH47_SPAPN</name>
<dbReference type="HOGENOM" id="CLU_110355_2_2_1"/>
<evidence type="ECO:0000313" key="1">
    <source>
        <dbReference type="EMBL" id="EGW35476.1"/>
    </source>
</evidence>
<dbReference type="PANTHER" id="PTHR33606:SF3">
    <property type="entry name" value="PROTEIN YCII"/>
    <property type="match status" value="1"/>
</dbReference>
<organism evidence="2">
    <name type="scientific">Spathaspora passalidarum (strain NRRL Y-27907 / 11-Y1)</name>
    <dbReference type="NCBI Taxonomy" id="619300"/>
    <lineage>
        <taxon>Eukaryota</taxon>
        <taxon>Fungi</taxon>
        <taxon>Dikarya</taxon>
        <taxon>Ascomycota</taxon>
        <taxon>Saccharomycotina</taxon>
        <taxon>Pichiomycetes</taxon>
        <taxon>Debaryomycetaceae</taxon>
        <taxon>Spathaspora</taxon>
    </lineage>
</organism>
<reference evidence="1 2" key="1">
    <citation type="journal article" date="2011" name="Proc. Natl. Acad. Sci. U.S.A.">
        <title>Comparative genomics of xylose-fermenting fungi for enhanced biofuel production.</title>
        <authorList>
            <person name="Wohlbach D.J."/>
            <person name="Kuo A."/>
            <person name="Sato T.K."/>
            <person name="Potts K.M."/>
            <person name="Salamov A.A."/>
            <person name="LaButti K.M."/>
            <person name="Sun H."/>
            <person name="Clum A."/>
            <person name="Pangilinan J.L."/>
            <person name="Lindquist E.A."/>
            <person name="Lucas S."/>
            <person name="Lapidus A."/>
            <person name="Jin M."/>
            <person name="Gunawan C."/>
            <person name="Balan V."/>
            <person name="Dale B.E."/>
            <person name="Jeffries T.W."/>
            <person name="Zinkel R."/>
            <person name="Barry K.W."/>
            <person name="Grigoriev I.V."/>
            <person name="Gasch A.P."/>
        </authorList>
    </citation>
    <scope>NUCLEOTIDE SEQUENCE [LARGE SCALE GENOMIC DNA]</scope>
    <source>
        <strain evidence="2">NRRL Y-27907 / 11-Y1</strain>
    </source>
</reference>
<protein>
    <recommendedName>
        <fullName evidence="3">YCII-related domain-containing protein</fullName>
    </recommendedName>
</protein>
<dbReference type="KEGG" id="spaa:SPAPADRAFT_146775"/>
<dbReference type="AlphaFoldDB" id="G3AH47"/>
<dbReference type="OMA" id="EWIAIVY"/>
<dbReference type="PANTHER" id="PTHR33606">
    <property type="entry name" value="PROTEIN YCII"/>
    <property type="match status" value="1"/>
</dbReference>
<dbReference type="RefSeq" id="XP_007372888.1">
    <property type="nucleotide sequence ID" value="XM_007372826.1"/>
</dbReference>